<dbReference type="EMBL" id="LT670844">
    <property type="protein sequence ID" value="SHL43412.1"/>
    <property type="molecule type" value="Genomic_DNA"/>
</dbReference>
<dbReference type="PANTHER" id="PTHR43877">
    <property type="entry name" value="AMINOALKYLPHOSPHONATE N-ACETYLTRANSFERASE-RELATED-RELATED"/>
    <property type="match status" value="1"/>
</dbReference>
<evidence type="ECO:0000259" key="3">
    <source>
        <dbReference type="PROSITE" id="PS51186"/>
    </source>
</evidence>
<proteinExistence type="predicted"/>
<dbReference type="Proteomes" id="UP000189935">
    <property type="component" value="Chromosome I"/>
</dbReference>
<sequence>MAMHAIPKQSFRRATSGDVGTVREITRAAYSKWVPVIGREPKPMIADYEQAVVDHVIDIYEQGGLPIALIELIPKPSYLLIENVAVLPDRHGNGIGGLLLERAETIARSLGLSELRLYTNAMFATNITFYARRGFEEFMREPHASGSEVVHMKKSVGP</sequence>
<reference evidence="4 5" key="1">
    <citation type="submission" date="2016-11" db="EMBL/GenBank/DDBJ databases">
        <authorList>
            <person name="Jaros S."/>
            <person name="Januszkiewicz K."/>
            <person name="Wedrychowicz H."/>
        </authorList>
    </citation>
    <scope>NUCLEOTIDE SEQUENCE [LARGE SCALE GENOMIC DNA]</scope>
    <source>
        <strain evidence="4 5">GAS499</strain>
    </source>
</reference>
<feature type="domain" description="N-acetyltransferase" evidence="3">
    <location>
        <begin position="9"/>
        <end position="157"/>
    </location>
</feature>
<dbReference type="Pfam" id="PF00583">
    <property type="entry name" value="Acetyltransf_1"/>
    <property type="match status" value="1"/>
</dbReference>
<dbReference type="InterPro" id="IPR016181">
    <property type="entry name" value="Acyl_CoA_acyltransferase"/>
</dbReference>
<dbReference type="GO" id="GO:0016747">
    <property type="term" value="F:acyltransferase activity, transferring groups other than amino-acyl groups"/>
    <property type="evidence" value="ECO:0007669"/>
    <property type="project" value="InterPro"/>
</dbReference>
<dbReference type="AlphaFoldDB" id="A0A1M7AKV3"/>
<gene>
    <name evidence="4" type="ORF">SAMN05444159_5893</name>
</gene>
<dbReference type="InterPro" id="IPR000182">
    <property type="entry name" value="GNAT_dom"/>
</dbReference>
<keyword evidence="2" id="KW-0012">Acyltransferase</keyword>
<name>A0A1M7AKV3_9BRAD</name>
<accession>A0A1M7AKV3</accession>
<dbReference type="PROSITE" id="PS51186">
    <property type="entry name" value="GNAT"/>
    <property type="match status" value="1"/>
</dbReference>
<dbReference type="CDD" id="cd04301">
    <property type="entry name" value="NAT_SF"/>
    <property type="match status" value="1"/>
</dbReference>
<evidence type="ECO:0000256" key="1">
    <source>
        <dbReference type="ARBA" id="ARBA00022679"/>
    </source>
</evidence>
<protein>
    <submittedName>
        <fullName evidence="4">N-acetylglutamate synthase, GNAT family</fullName>
    </submittedName>
</protein>
<dbReference type="Gene3D" id="3.40.630.30">
    <property type="match status" value="1"/>
</dbReference>
<organism evidence="4 5">
    <name type="scientific">Bradyrhizobium lablabi</name>
    <dbReference type="NCBI Taxonomy" id="722472"/>
    <lineage>
        <taxon>Bacteria</taxon>
        <taxon>Pseudomonadati</taxon>
        <taxon>Pseudomonadota</taxon>
        <taxon>Alphaproteobacteria</taxon>
        <taxon>Hyphomicrobiales</taxon>
        <taxon>Nitrobacteraceae</taxon>
        <taxon>Bradyrhizobium</taxon>
    </lineage>
</organism>
<dbReference type="SUPFAM" id="SSF55729">
    <property type="entry name" value="Acyl-CoA N-acyltransferases (Nat)"/>
    <property type="match status" value="1"/>
</dbReference>
<keyword evidence="1" id="KW-0808">Transferase</keyword>
<evidence type="ECO:0000313" key="4">
    <source>
        <dbReference type="EMBL" id="SHL43412.1"/>
    </source>
</evidence>
<dbReference type="InterPro" id="IPR050832">
    <property type="entry name" value="Bact_Acetyltransf"/>
</dbReference>
<evidence type="ECO:0000313" key="5">
    <source>
        <dbReference type="Proteomes" id="UP000189935"/>
    </source>
</evidence>
<evidence type="ECO:0000256" key="2">
    <source>
        <dbReference type="ARBA" id="ARBA00023315"/>
    </source>
</evidence>
<dbReference type="PANTHER" id="PTHR43877:SF2">
    <property type="entry name" value="AMINOALKYLPHOSPHONATE N-ACETYLTRANSFERASE-RELATED"/>
    <property type="match status" value="1"/>
</dbReference>